<dbReference type="InterPro" id="IPR041614">
    <property type="entry name" value="DprA_WH"/>
</dbReference>
<dbReference type="SUPFAM" id="SSF102405">
    <property type="entry name" value="MCP/YpsA-like"/>
    <property type="match status" value="1"/>
</dbReference>
<dbReference type="OrthoDB" id="9785707at2"/>
<dbReference type="PATRIC" id="fig|1632867.3.peg.5022"/>
<feature type="domain" description="Smf/DprA SLOG" evidence="2">
    <location>
        <begin position="74"/>
        <end position="281"/>
    </location>
</feature>
<dbReference type="Gene3D" id="3.40.50.450">
    <property type="match status" value="1"/>
</dbReference>
<evidence type="ECO:0000313" key="5">
    <source>
        <dbReference type="Proteomes" id="UP000033684"/>
    </source>
</evidence>
<reference evidence="4 5" key="2">
    <citation type="journal article" date="2016" name="Microb. Ecol.">
        <title>Genome Characteristics of a Novel Type I Methanotroph (Sn10-6) Isolated from a Flooded Indian Rice Field.</title>
        <authorList>
            <person name="Rahalkar M.C."/>
            <person name="Pandit P.S."/>
            <person name="Dhakephalkar P.K."/>
            <person name="Pore S."/>
            <person name="Arora P."/>
            <person name="Kapse N."/>
        </authorList>
    </citation>
    <scope>NUCLEOTIDE SEQUENCE [LARGE SCALE GENOMIC DNA]</scope>
    <source>
        <strain evidence="4 5">Sn10-6</strain>
    </source>
</reference>
<protein>
    <submittedName>
        <fullName evidence="4">DNA-binding protein</fullName>
    </submittedName>
</protein>
<dbReference type="InterPro" id="IPR003488">
    <property type="entry name" value="DprA"/>
</dbReference>
<gene>
    <name evidence="4" type="ORF">VZ94_07575</name>
</gene>
<dbReference type="GO" id="GO:0003677">
    <property type="term" value="F:DNA binding"/>
    <property type="evidence" value="ECO:0007669"/>
    <property type="project" value="UniProtKB-KW"/>
</dbReference>
<keyword evidence="5" id="KW-1185">Reference proteome</keyword>
<proteinExistence type="inferred from homology"/>
<evidence type="ECO:0000259" key="2">
    <source>
        <dbReference type="Pfam" id="PF02481"/>
    </source>
</evidence>
<feature type="domain" description="DprA winged helix" evidence="3">
    <location>
        <begin position="296"/>
        <end position="349"/>
    </location>
</feature>
<dbReference type="AlphaFoldDB" id="A0A0F3IKD0"/>
<evidence type="ECO:0000259" key="3">
    <source>
        <dbReference type="Pfam" id="PF17782"/>
    </source>
</evidence>
<evidence type="ECO:0000313" key="4">
    <source>
        <dbReference type="EMBL" id="KJV07003.1"/>
    </source>
</evidence>
<dbReference type="Pfam" id="PF02481">
    <property type="entry name" value="DNA_processg_A"/>
    <property type="match status" value="1"/>
</dbReference>
<name>A0A0F3IKD0_9GAMM</name>
<dbReference type="Proteomes" id="UP000033684">
    <property type="component" value="Unassembled WGS sequence"/>
</dbReference>
<dbReference type="Pfam" id="PF17782">
    <property type="entry name" value="WHD_DprA"/>
    <property type="match status" value="1"/>
</dbReference>
<comment type="caution">
    <text evidence="4">The sequence shown here is derived from an EMBL/GenBank/DDBJ whole genome shotgun (WGS) entry which is preliminary data.</text>
</comment>
<reference evidence="5" key="1">
    <citation type="submission" date="2015-03" db="EMBL/GenBank/DDBJ databases">
        <title>Draft genome sequence of a novel methanotroph (Sn10-6) isolated from flooded ricefield rhizosphere in India.</title>
        <authorList>
            <person name="Pandit P.S."/>
            <person name="Pore S.D."/>
            <person name="Arora P."/>
            <person name="Kapse N.G."/>
            <person name="Dhakephalkar P.K."/>
            <person name="Rahalkar M.C."/>
        </authorList>
    </citation>
    <scope>NUCLEOTIDE SEQUENCE [LARGE SCALE GENOMIC DNA]</scope>
    <source>
        <strain evidence="5">Sn10-6</strain>
    </source>
</reference>
<sequence>MKFWLALLRTPGVGSRTFLKLLATHSPAQLFAESASSLAALGLNPQSISAIKAPDWQTVDNDLVWLAQPNQLALTISDADYPELLKQIADPPPVLFVRGHANVLSLPQLAMVGSRNPSALGKETAYSFARTLARLGFAITSGLALGIDAASHQGALDGQGVTIAVAGTGLDRVYPAQHKDLALAIVESGALVSEFPPGTLAKANHFPRRNRIISGLSIGLLVVEAAKQSGSLITARLALEQNREVFAIPGSIHNPLARGCNALIREGAKLVETTNDIVEELGQFNQIDEEFYNESTQSKLDLEQQTILNLVMFSPTSIDTLVQNSGLSVEEISSTLLILELQGYIEATAAGCYIRTK</sequence>
<dbReference type="PANTHER" id="PTHR43022:SF1">
    <property type="entry name" value="PROTEIN SMF"/>
    <property type="match status" value="1"/>
</dbReference>
<dbReference type="PANTHER" id="PTHR43022">
    <property type="entry name" value="PROTEIN SMF"/>
    <property type="match status" value="1"/>
</dbReference>
<dbReference type="NCBIfam" id="TIGR00732">
    <property type="entry name" value="dprA"/>
    <property type="match status" value="1"/>
</dbReference>
<evidence type="ECO:0000256" key="1">
    <source>
        <dbReference type="ARBA" id="ARBA00006525"/>
    </source>
</evidence>
<organism evidence="4 5">
    <name type="scientific">Methylocucumis oryzae</name>
    <dbReference type="NCBI Taxonomy" id="1632867"/>
    <lineage>
        <taxon>Bacteria</taxon>
        <taxon>Pseudomonadati</taxon>
        <taxon>Pseudomonadota</taxon>
        <taxon>Gammaproteobacteria</taxon>
        <taxon>Methylococcales</taxon>
        <taxon>Methylococcaceae</taxon>
        <taxon>Methylocucumis</taxon>
    </lineage>
</organism>
<dbReference type="EMBL" id="LAJX01000069">
    <property type="protein sequence ID" value="KJV07003.1"/>
    <property type="molecule type" value="Genomic_DNA"/>
</dbReference>
<dbReference type="InterPro" id="IPR036388">
    <property type="entry name" value="WH-like_DNA-bd_sf"/>
</dbReference>
<dbReference type="Gene3D" id="1.10.10.10">
    <property type="entry name" value="Winged helix-like DNA-binding domain superfamily/Winged helix DNA-binding domain"/>
    <property type="match status" value="1"/>
</dbReference>
<dbReference type="InterPro" id="IPR057666">
    <property type="entry name" value="DrpA_SLOG"/>
</dbReference>
<dbReference type="GO" id="GO:0009294">
    <property type="term" value="P:DNA-mediated transformation"/>
    <property type="evidence" value="ECO:0007669"/>
    <property type="project" value="InterPro"/>
</dbReference>
<accession>A0A0F3IKD0</accession>
<comment type="similarity">
    <text evidence="1">Belongs to the DprA/Smf family.</text>
</comment>
<keyword evidence="4" id="KW-0238">DNA-binding</keyword>